<evidence type="ECO:0000256" key="1">
    <source>
        <dbReference type="SAM" id="MobiDB-lite"/>
    </source>
</evidence>
<dbReference type="EMBL" id="BMAW01029297">
    <property type="protein sequence ID" value="GFU11357.1"/>
    <property type="molecule type" value="Genomic_DNA"/>
</dbReference>
<feature type="region of interest" description="Disordered" evidence="1">
    <location>
        <begin position="1"/>
        <end position="32"/>
    </location>
</feature>
<reference evidence="2" key="1">
    <citation type="submission" date="2020-08" db="EMBL/GenBank/DDBJ databases">
        <title>Multicomponent nature underlies the extraordinary mechanical properties of spider dragline silk.</title>
        <authorList>
            <person name="Kono N."/>
            <person name="Nakamura H."/>
            <person name="Mori M."/>
            <person name="Yoshida Y."/>
            <person name="Ohtoshi R."/>
            <person name="Malay A.D."/>
            <person name="Moran D.A.P."/>
            <person name="Tomita M."/>
            <person name="Numata K."/>
            <person name="Arakawa K."/>
        </authorList>
    </citation>
    <scope>NUCLEOTIDE SEQUENCE</scope>
</reference>
<evidence type="ECO:0000313" key="2">
    <source>
        <dbReference type="EMBL" id="GFU11357.1"/>
    </source>
</evidence>
<protein>
    <submittedName>
        <fullName evidence="2">Uncharacterized protein</fullName>
    </submittedName>
</protein>
<keyword evidence="3" id="KW-1185">Reference proteome</keyword>
<organism evidence="2 3">
    <name type="scientific">Nephila pilipes</name>
    <name type="common">Giant wood spider</name>
    <name type="synonym">Nephila maculata</name>
    <dbReference type="NCBI Taxonomy" id="299642"/>
    <lineage>
        <taxon>Eukaryota</taxon>
        <taxon>Metazoa</taxon>
        <taxon>Ecdysozoa</taxon>
        <taxon>Arthropoda</taxon>
        <taxon>Chelicerata</taxon>
        <taxon>Arachnida</taxon>
        <taxon>Araneae</taxon>
        <taxon>Araneomorphae</taxon>
        <taxon>Entelegynae</taxon>
        <taxon>Araneoidea</taxon>
        <taxon>Nephilidae</taxon>
        <taxon>Nephila</taxon>
    </lineage>
</organism>
<name>A0A8X6Q8I8_NEPPI</name>
<feature type="non-terminal residue" evidence="2">
    <location>
        <position position="1"/>
    </location>
</feature>
<gene>
    <name evidence="2" type="ORF">NPIL_460561</name>
</gene>
<accession>A0A8X6Q8I8</accession>
<proteinExistence type="predicted"/>
<evidence type="ECO:0000313" key="3">
    <source>
        <dbReference type="Proteomes" id="UP000887013"/>
    </source>
</evidence>
<comment type="caution">
    <text evidence="2">The sequence shown here is derived from an EMBL/GenBank/DDBJ whole genome shotgun (WGS) entry which is preliminary data.</text>
</comment>
<feature type="compositionally biased region" description="Basic and acidic residues" evidence="1">
    <location>
        <begin position="1"/>
        <end position="15"/>
    </location>
</feature>
<sequence length="62" mass="7017">MRAYSQKEEHGKGNSEKISFGPKSTPTEGFEPLVETTLGWLKTLTSMTPEKEQENDLKSCRK</sequence>
<dbReference type="AlphaFoldDB" id="A0A8X6Q8I8"/>
<dbReference type="Proteomes" id="UP000887013">
    <property type="component" value="Unassembled WGS sequence"/>
</dbReference>